<dbReference type="Proteomes" id="UP000298061">
    <property type="component" value="Unassembled WGS sequence"/>
</dbReference>
<accession>A0A4Y9ZHW5</accession>
<dbReference type="OrthoDB" id="70588at2759"/>
<comment type="caution">
    <text evidence="2">The sequence shown here is derived from an EMBL/GenBank/DDBJ whole genome shotgun (WGS) entry which is preliminary data.</text>
</comment>
<sequence>MRGNGLADEDEDEDEEDEDSVDTDMLPTVLVYRGGELVHNWVRVDWEAGAAGVEDLLERHQIIEPLRIGSDNLGLPLDDEDDLGPIVSEIAF</sequence>
<name>A0A4Y9ZHW5_9AGAM</name>
<dbReference type="STRING" id="135208.A0A4Y9ZHW5"/>
<reference evidence="2 3" key="1">
    <citation type="submission" date="2019-02" db="EMBL/GenBank/DDBJ databases">
        <title>Genome sequencing of the rare red list fungi Hericium alpestre (H. flagellum).</title>
        <authorList>
            <person name="Buettner E."/>
            <person name="Kellner H."/>
        </authorList>
    </citation>
    <scope>NUCLEOTIDE SEQUENCE [LARGE SCALE GENOMIC DNA]</scope>
    <source>
        <strain evidence="2 3">DSM 108284</strain>
    </source>
</reference>
<proteinExistence type="predicted"/>
<dbReference type="EMBL" id="SFCI01002365">
    <property type="protein sequence ID" value="TFY74014.1"/>
    <property type="molecule type" value="Genomic_DNA"/>
</dbReference>
<evidence type="ECO:0008006" key="4">
    <source>
        <dbReference type="Google" id="ProtNLM"/>
    </source>
</evidence>
<dbReference type="Gene3D" id="3.40.30.10">
    <property type="entry name" value="Glutaredoxin"/>
    <property type="match status" value="1"/>
</dbReference>
<feature type="compositionally biased region" description="Acidic residues" evidence="1">
    <location>
        <begin position="7"/>
        <end position="22"/>
    </location>
</feature>
<protein>
    <recommendedName>
        <fullName evidence="4">Phosducin thioredoxin-like domain-containing protein</fullName>
    </recommendedName>
</protein>
<evidence type="ECO:0000256" key="1">
    <source>
        <dbReference type="SAM" id="MobiDB-lite"/>
    </source>
</evidence>
<evidence type="ECO:0000313" key="3">
    <source>
        <dbReference type="Proteomes" id="UP000298061"/>
    </source>
</evidence>
<evidence type="ECO:0000313" key="2">
    <source>
        <dbReference type="EMBL" id="TFY74014.1"/>
    </source>
</evidence>
<organism evidence="2 3">
    <name type="scientific">Hericium alpestre</name>
    <dbReference type="NCBI Taxonomy" id="135208"/>
    <lineage>
        <taxon>Eukaryota</taxon>
        <taxon>Fungi</taxon>
        <taxon>Dikarya</taxon>
        <taxon>Basidiomycota</taxon>
        <taxon>Agaricomycotina</taxon>
        <taxon>Agaricomycetes</taxon>
        <taxon>Russulales</taxon>
        <taxon>Hericiaceae</taxon>
        <taxon>Hericium</taxon>
    </lineage>
</organism>
<feature type="region of interest" description="Disordered" evidence="1">
    <location>
        <begin position="1"/>
        <end position="25"/>
    </location>
</feature>
<keyword evidence="3" id="KW-1185">Reference proteome</keyword>
<gene>
    <name evidence="2" type="ORF">EWM64_g9998</name>
</gene>
<dbReference type="AlphaFoldDB" id="A0A4Y9ZHW5"/>